<reference evidence="1" key="2">
    <citation type="journal article" date="2023" name="Commun. Biol.">
        <title>Intrasexual cuticular hydrocarbon dimorphism in a wasp sheds light on hydrocarbon biosynthesis genes in Hymenoptera.</title>
        <authorList>
            <person name="Moris V.C."/>
            <person name="Podsiadlowski L."/>
            <person name="Martin S."/>
            <person name="Oeyen J.P."/>
            <person name="Donath A."/>
            <person name="Petersen M."/>
            <person name="Wilbrandt J."/>
            <person name="Misof B."/>
            <person name="Liedtke D."/>
            <person name="Thamm M."/>
            <person name="Scheiner R."/>
            <person name="Schmitt T."/>
            <person name="Niehuis O."/>
        </authorList>
    </citation>
    <scope>NUCLEOTIDE SEQUENCE</scope>
    <source>
        <strain evidence="1">GBR_01_08_01A</strain>
    </source>
</reference>
<accession>A0AAD9RPQ3</accession>
<evidence type="ECO:0000313" key="2">
    <source>
        <dbReference type="Proteomes" id="UP001258017"/>
    </source>
</evidence>
<evidence type="ECO:0000313" key="1">
    <source>
        <dbReference type="EMBL" id="KAK2583405.1"/>
    </source>
</evidence>
<sequence>MPVNSLSGNTQFFLKIVEEIGRLSHGALFSKQSRGTNYFYDTFANVVNADPIRFSSVIDASSNAANRFICVDRVMRRLYRRFEPRCWLLSLERLIKGEIDNVR</sequence>
<reference evidence="1" key="1">
    <citation type="submission" date="2021-08" db="EMBL/GenBank/DDBJ databases">
        <authorList>
            <person name="Misof B."/>
            <person name="Oliver O."/>
            <person name="Podsiadlowski L."/>
            <person name="Donath A."/>
            <person name="Peters R."/>
            <person name="Mayer C."/>
            <person name="Rust J."/>
            <person name="Gunkel S."/>
            <person name="Lesny P."/>
            <person name="Martin S."/>
            <person name="Oeyen J.P."/>
            <person name="Petersen M."/>
            <person name="Panagiotis P."/>
            <person name="Wilbrandt J."/>
            <person name="Tanja T."/>
        </authorList>
    </citation>
    <scope>NUCLEOTIDE SEQUENCE</scope>
    <source>
        <strain evidence="1">GBR_01_08_01A</strain>
        <tissue evidence="1">Thorax + abdomen</tissue>
    </source>
</reference>
<dbReference type="AlphaFoldDB" id="A0AAD9RPQ3"/>
<dbReference type="Proteomes" id="UP001258017">
    <property type="component" value="Unassembled WGS sequence"/>
</dbReference>
<proteinExistence type="predicted"/>
<comment type="caution">
    <text evidence="1">The sequence shown here is derived from an EMBL/GenBank/DDBJ whole genome shotgun (WGS) entry which is preliminary data.</text>
</comment>
<name>A0AAD9RPQ3_9HYME</name>
<keyword evidence="2" id="KW-1185">Reference proteome</keyword>
<organism evidence="1 2">
    <name type="scientific">Odynerus spinipes</name>
    <dbReference type="NCBI Taxonomy" id="1348599"/>
    <lineage>
        <taxon>Eukaryota</taxon>
        <taxon>Metazoa</taxon>
        <taxon>Ecdysozoa</taxon>
        <taxon>Arthropoda</taxon>
        <taxon>Hexapoda</taxon>
        <taxon>Insecta</taxon>
        <taxon>Pterygota</taxon>
        <taxon>Neoptera</taxon>
        <taxon>Endopterygota</taxon>
        <taxon>Hymenoptera</taxon>
        <taxon>Apocrita</taxon>
        <taxon>Aculeata</taxon>
        <taxon>Vespoidea</taxon>
        <taxon>Vespidae</taxon>
        <taxon>Eumeninae</taxon>
        <taxon>Odynerus</taxon>
    </lineage>
</organism>
<dbReference type="EMBL" id="JAIFRP010000030">
    <property type="protein sequence ID" value="KAK2583405.1"/>
    <property type="molecule type" value="Genomic_DNA"/>
</dbReference>
<protein>
    <submittedName>
        <fullName evidence="1">Uncharacterized protein</fullName>
    </submittedName>
</protein>
<gene>
    <name evidence="1" type="ORF">KPH14_009392</name>
</gene>